<dbReference type="EMBL" id="CM043015">
    <property type="protein sequence ID" value="KAI4469347.1"/>
    <property type="molecule type" value="Genomic_DNA"/>
</dbReference>
<accession>A0ACB9TRD4</accession>
<evidence type="ECO:0000313" key="1">
    <source>
        <dbReference type="EMBL" id="KAI4469347.1"/>
    </source>
</evidence>
<reference evidence="1" key="1">
    <citation type="submission" date="2022-04" db="EMBL/GenBank/DDBJ databases">
        <title>Chromosome-scale genome assembly of Holotrichia oblita Faldermann.</title>
        <authorList>
            <person name="Rongchong L."/>
        </authorList>
    </citation>
    <scope>NUCLEOTIDE SEQUENCE</scope>
    <source>
        <strain evidence="1">81SQS9</strain>
    </source>
</reference>
<dbReference type="Proteomes" id="UP001056778">
    <property type="component" value="Chromosome 1"/>
</dbReference>
<protein>
    <submittedName>
        <fullName evidence="1">Nucleoside diphosphate kinase</fullName>
    </submittedName>
</protein>
<gene>
    <name evidence="1" type="ORF">MML48_1g00066</name>
</gene>
<organism evidence="1 2">
    <name type="scientific">Holotrichia oblita</name>
    <name type="common">Chafer beetle</name>
    <dbReference type="NCBI Taxonomy" id="644536"/>
    <lineage>
        <taxon>Eukaryota</taxon>
        <taxon>Metazoa</taxon>
        <taxon>Ecdysozoa</taxon>
        <taxon>Arthropoda</taxon>
        <taxon>Hexapoda</taxon>
        <taxon>Insecta</taxon>
        <taxon>Pterygota</taxon>
        <taxon>Neoptera</taxon>
        <taxon>Endopterygota</taxon>
        <taxon>Coleoptera</taxon>
        <taxon>Polyphaga</taxon>
        <taxon>Scarabaeiformia</taxon>
        <taxon>Scarabaeidae</taxon>
        <taxon>Melolonthinae</taxon>
        <taxon>Holotrichia</taxon>
    </lineage>
</organism>
<keyword evidence="2" id="KW-1185">Reference proteome</keyword>
<evidence type="ECO:0000313" key="2">
    <source>
        <dbReference type="Proteomes" id="UP001056778"/>
    </source>
</evidence>
<proteinExistence type="predicted"/>
<name>A0ACB9TRD4_HOLOL</name>
<keyword evidence="1" id="KW-0808">Transferase</keyword>
<comment type="caution">
    <text evidence="1">The sequence shown here is derived from an EMBL/GenBank/DDBJ whole genome shotgun (WGS) entry which is preliminary data.</text>
</comment>
<keyword evidence="1" id="KW-0418">Kinase</keyword>
<sequence length="137" mass="15023">MNNRTFTIIKPDAVAAGKTGRILDMMIGGGFTLRAMRMTRMSREDAEKFYAIHRDRPFFGELVDFMTSGPVVVAVLEKEDAVKSLRELAGNTDPAKAAEGTIRRLYGTNVGCNAVHASDSDENAVVESGQFFGEEMK</sequence>